<dbReference type="AlphaFoldDB" id="A0A1G2Q0Y8"/>
<evidence type="ECO:0000313" key="2">
    <source>
        <dbReference type="EMBL" id="OHA54236.1"/>
    </source>
</evidence>
<gene>
    <name evidence="2" type="ORF">A2226_00795</name>
</gene>
<evidence type="ECO:0000313" key="3">
    <source>
        <dbReference type="Proteomes" id="UP000178936"/>
    </source>
</evidence>
<keyword evidence="1" id="KW-1133">Transmembrane helix</keyword>
<accession>A0A1G2Q0Y8</accession>
<name>A0A1G2Q0Y8_9BACT</name>
<keyword evidence="1" id="KW-0812">Transmembrane</keyword>
<protein>
    <submittedName>
        <fullName evidence="2">Uncharacterized protein</fullName>
    </submittedName>
</protein>
<dbReference type="EMBL" id="MHTB01000054">
    <property type="protein sequence ID" value="OHA54236.1"/>
    <property type="molecule type" value="Genomic_DNA"/>
</dbReference>
<feature type="transmembrane region" description="Helical" evidence="1">
    <location>
        <begin position="117"/>
        <end position="144"/>
    </location>
</feature>
<reference evidence="2 3" key="1">
    <citation type="journal article" date="2016" name="Nat. Commun.">
        <title>Thousands of microbial genomes shed light on interconnected biogeochemical processes in an aquifer system.</title>
        <authorList>
            <person name="Anantharaman K."/>
            <person name="Brown C.T."/>
            <person name="Hug L.A."/>
            <person name="Sharon I."/>
            <person name="Castelle C.J."/>
            <person name="Probst A.J."/>
            <person name="Thomas B.C."/>
            <person name="Singh A."/>
            <person name="Wilkins M.J."/>
            <person name="Karaoz U."/>
            <person name="Brodie E.L."/>
            <person name="Williams K.H."/>
            <person name="Hubbard S.S."/>
            <person name="Banfield J.F."/>
        </authorList>
    </citation>
    <scope>NUCLEOTIDE SEQUENCE [LARGE SCALE GENOMIC DNA]</scope>
</reference>
<feature type="transmembrane region" description="Helical" evidence="1">
    <location>
        <begin position="156"/>
        <end position="177"/>
    </location>
</feature>
<dbReference type="Proteomes" id="UP000178936">
    <property type="component" value="Unassembled WGS sequence"/>
</dbReference>
<comment type="caution">
    <text evidence="2">The sequence shown here is derived from an EMBL/GenBank/DDBJ whole genome shotgun (WGS) entry which is preliminary data.</text>
</comment>
<feature type="transmembrane region" description="Helical" evidence="1">
    <location>
        <begin position="84"/>
        <end position="105"/>
    </location>
</feature>
<sequence length="181" mass="19676">MFEGVDTNKELSARLRQDMNPAVRGVVAPPTPPQPLSAEDIFAKPAPPAKITPVENPLPQEDIFVPEVETAPLISQVSDWRKNYLAWVAGIMVLFPSIFWLAALLYTTGAKMLLLKIVTGIPFLIIVILNAALPVLAIIFSLVMLARSEPGDNGRLIAKLSLGAAILCILPLGWWLLAEAF</sequence>
<keyword evidence="1" id="KW-0472">Membrane</keyword>
<evidence type="ECO:0000256" key="1">
    <source>
        <dbReference type="SAM" id="Phobius"/>
    </source>
</evidence>
<proteinExistence type="predicted"/>
<organism evidence="2 3">
    <name type="scientific">Candidatus Veblenbacteria bacterium RIFOXYA2_FULL_43_9</name>
    <dbReference type="NCBI Taxonomy" id="1802425"/>
    <lineage>
        <taxon>Bacteria</taxon>
        <taxon>Candidatus Vebleniibacteriota</taxon>
    </lineage>
</organism>